<dbReference type="InterPro" id="IPR009080">
    <property type="entry name" value="tRNAsynth_Ia_anticodon-bd"/>
</dbReference>
<dbReference type="Gene3D" id="3.40.50.620">
    <property type="entry name" value="HUPs"/>
    <property type="match status" value="1"/>
</dbReference>
<dbReference type="GO" id="GO:0005524">
    <property type="term" value="F:ATP binding"/>
    <property type="evidence" value="ECO:0007669"/>
    <property type="project" value="UniProtKB-KW"/>
</dbReference>
<proteinExistence type="inferred from homology"/>
<evidence type="ECO:0000256" key="6">
    <source>
        <dbReference type="ARBA" id="ARBA00022917"/>
    </source>
</evidence>
<keyword evidence="6 9" id="KW-0648">Protein biosynthesis</keyword>
<dbReference type="GO" id="GO:0005739">
    <property type="term" value="C:mitochondrion"/>
    <property type="evidence" value="ECO:0007669"/>
    <property type="project" value="TreeGrafter"/>
</dbReference>
<dbReference type="InterPro" id="IPR036695">
    <property type="entry name" value="Arg-tRNA-synth_N_sf"/>
</dbReference>
<dbReference type="Gene3D" id="1.10.730.10">
    <property type="entry name" value="Isoleucyl-tRNA Synthetase, Domain 1"/>
    <property type="match status" value="1"/>
</dbReference>
<evidence type="ECO:0000256" key="3">
    <source>
        <dbReference type="ARBA" id="ARBA00022598"/>
    </source>
</evidence>
<keyword evidence="12" id="KW-1185">Reference proteome</keyword>
<evidence type="ECO:0000256" key="8">
    <source>
        <dbReference type="ARBA" id="ARBA00049339"/>
    </source>
</evidence>
<dbReference type="SMART" id="SM00836">
    <property type="entry name" value="DALR_1"/>
    <property type="match status" value="1"/>
</dbReference>
<dbReference type="GO" id="GO:0004814">
    <property type="term" value="F:arginine-tRNA ligase activity"/>
    <property type="evidence" value="ECO:0007669"/>
    <property type="project" value="UniProtKB-EC"/>
</dbReference>
<dbReference type="STRING" id="1745343.A0A2J6Q8N7"/>
<gene>
    <name evidence="11" type="ORF">NA56DRAFT_624302</name>
</gene>
<dbReference type="InterPro" id="IPR001278">
    <property type="entry name" value="Arg-tRNA-ligase"/>
</dbReference>
<keyword evidence="5 9" id="KW-0067">ATP-binding</keyword>
<dbReference type="Gene3D" id="3.30.1360.70">
    <property type="entry name" value="Arginyl tRNA synthetase N-terminal domain"/>
    <property type="match status" value="1"/>
</dbReference>
<evidence type="ECO:0000256" key="4">
    <source>
        <dbReference type="ARBA" id="ARBA00022741"/>
    </source>
</evidence>
<dbReference type="Pfam" id="PF00750">
    <property type="entry name" value="tRNA-synt_1d"/>
    <property type="match status" value="1"/>
</dbReference>
<reference evidence="11 12" key="1">
    <citation type="submission" date="2016-05" db="EMBL/GenBank/DDBJ databases">
        <title>A degradative enzymes factory behind the ericoid mycorrhizal symbiosis.</title>
        <authorList>
            <consortium name="DOE Joint Genome Institute"/>
            <person name="Martino E."/>
            <person name="Morin E."/>
            <person name="Grelet G."/>
            <person name="Kuo A."/>
            <person name="Kohler A."/>
            <person name="Daghino S."/>
            <person name="Barry K."/>
            <person name="Choi C."/>
            <person name="Cichocki N."/>
            <person name="Clum A."/>
            <person name="Copeland A."/>
            <person name="Hainaut M."/>
            <person name="Haridas S."/>
            <person name="Labutti K."/>
            <person name="Lindquist E."/>
            <person name="Lipzen A."/>
            <person name="Khouja H.-R."/>
            <person name="Murat C."/>
            <person name="Ohm R."/>
            <person name="Olson A."/>
            <person name="Spatafora J."/>
            <person name="Veneault-Fourrey C."/>
            <person name="Henrissat B."/>
            <person name="Grigoriev I."/>
            <person name="Martin F."/>
            <person name="Perotto S."/>
        </authorList>
    </citation>
    <scope>NUCLEOTIDE SEQUENCE [LARGE SCALE GENOMIC DNA]</scope>
    <source>
        <strain evidence="11 12">UAMH 7357</strain>
    </source>
</reference>
<evidence type="ECO:0000256" key="5">
    <source>
        <dbReference type="ARBA" id="ARBA00022840"/>
    </source>
</evidence>
<dbReference type="Proteomes" id="UP000235672">
    <property type="component" value="Unassembled WGS sequence"/>
</dbReference>
<evidence type="ECO:0000256" key="7">
    <source>
        <dbReference type="ARBA" id="ARBA00023146"/>
    </source>
</evidence>
<dbReference type="EMBL" id="KZ613477">
    <property type="protein sequence ID" value="PMD22628.1"/>
    <property type="molecule type" value="Genomic_DNA"/>
</dbReference>
<dbReference type="GO" id="GO:0032543">
    <property type="term" value="P:mitochondrial translation"/>
    <property type="evidence" value="ECO:0007669"/>
    <property type="project" value="TreeGrafter"/>
</dbReference>
<keyword evidence="7 9" id="KW-0030">Aminoacyl-tRNA synthetase</keyword>
<name>A0A2J6Q8N7_9HELO</name>
<dbReference type="PRINTS" id="PR01038">
    <property type="entry name" value="TRNASYNTHARG"/>
</dbReference>
<evidence type="ECO:0000313" key="11">
    <source>
        <dbReference type="EMBL" id="PMD22628.1"/>
    </source>
</evidence>
<evidence type="ECO:0000313" key="12">
    <source>
        <dbReference type="Proteomes" id="UP000235672"/>
    </source>
</evidence>
<protein>
    <recommendedName>
        <fullName evidence="2">arginine--tRNA ligase</fullName>
        <ecNumber evidence="2">6.1.1.19</ecNumber>
    </recommendedName>
</protein>
<dbReference type="PANTHER" id="PTHR11956:SF11">
    <property type="entry name" value="ARGININE--TRNA LIGASE, MITOCHONDRIAL-RELATED"/>
    <property type="match status" value="1"/>
</dbReference>
<keyword evidence="3 9" id="KW-0436">Ligase</keyword>
<dbReference type="InterPro" id="IPR014729">
    <property type="entry name" value="Rossmann-like_a/b/a_fold"/>
</dbReference>
<dbReference type="SUPFAM" id="SSF55190">
    <property type="entry name" value="Arginyl-tRNA synthetase (ArgRS), N-terminal 'additional' domain"/>
    <property type="match status" value="1"/>
</dbReference>
<dbReference type="InterPro" id="IPR035684">
    <property type="entry name" value="ArgRS_core"/>
</dbReference>
<feature type="domain" description="DALR anticodon binding" evidence="10">
    <location>
        <begin position="513"/>
        <end position="637"/>
    </location>
</feature>
<dbReference type="GO" id="GO:0006420">
    <property type="term" value="P:arginyl-tRNA aminoacylation"/>
    <property type="evidence" value="ECO:0007669"/>
    <property type="project" value="InterPro"/>
</dbReference>
<dbReference type="SUPFAM" id="SSF47323">
    <property type="entry name" value="Anticodon-binding domain of a subclass of class I aminoacyl-tRNA synthetases"/>
    <property type="match status" value="1"/>
</dbReference>
<dbReference type="Pfam" id="PF05746">
    <property type="entry name" value="DALR_1"/>
    <property type="match status" value="1"/>
</dbReference>
<keyword evidence="4 9" id="KW-0547">Nucleotide-binding</keyword>
<organism evidence="11 12">
    <name type="scientific">Hyaloscypha hepaticicola</name>
    <dbReference type="NCBI Taxonomy" id="2082293"/>
    <lineage>
        <taxon>Eukaryota</taxon>
        <taxon>Fungi</taxon>
        <taxon>Dikarya</taxon>
        <taxon>Ascomycota</taxon>
        <taxon>Pezizomycotina</taxon>
        <taxon>Leotiomycetes</taxon>
        <taxon>Helotiales</taxon>
        <taxon>Hyaloscyphaceae</taxon>
        <taxon>Hyaloscypha</taxon>
    </lineage>
</organism>
<comment type="catalytic activity">
    <reaction evidence="8">
        <text>tRNA(Arg) + L-arginine + ATP = L-arginyl-tRNA(Arg) + AMP + diphosphate</text>
        <dbReference type="Rhea" id="RHEA:20301"/>
        <dbReference type="Rhea" id="RHEA-COMP:9658"/>
        <dbReference type="Rhea" id="RHEA-COMP:9673"/>
        <dbReference type="ChEBI" id="CHEBI:30616"/>
        <dbReference type="ChEBI" id="CHEBI:32682"/>
        <dbReference type="ChEBI" id="CHEBI:33019"/>
        <dbReference type="ChEBI" id="CHEBI:78442"/>
        <dbReference type="ChEBI" id="CHEBI:78513"/>
        <dbReference type="ChEBI" id="CHEBI:456215"/>
        <dbReference type="EC" id="6.1.1.19"/>
    </reaction>
</comment>
<dbReference type="InterPro" id="IPR008909">
    <property type="entry name" value="DALR_anticod-bd"/>
</dbReference>
<sequence>MATTSLPGLEALVADLGLGPVPYFATADVLNDPLDIYHSYLAEDFGRLVESDLDLVYKAIQPPNTIQDGDLDIVLPRLKLSGGSPKQLAAELLKQIRPHTLFGFPFQDGIHIRFFFSPKIIPRLLLPYINDRNPTYGTAKCHALREGPDPGPKKVLVEFSSPNIAQDFTSAHLRSTVLGAFVANMYDSMGWDVIRINYLGDWGKHLGLLGLGWQKYGSTQKDDDRTNLFRYIHDLYNRMEEELRPEQEARKNARDAKEDTAVFETQGLLAERDATFKRMEDGEPDALALWKRLRDITVEYYIETYKRLNIKFDEYSGESEVSLNPTAVVDVETILRSKGILEEQDGAWVIDYDKHGAKLGTGSVRSRNGSTTYLLRDIATVFDRLKRHAFDKMIYVVCEQDVHFRQVIKAVELMGYSDVADKLEHVTFANANRRTSHLGDAQLLGDIIDQREDFMREVMNAGPDDYRIEGGDAAAKAMGVSSLVVQELRSKKGHNNNHDLSHLSLEGESGPELLRCYARLCSAIAATGVNLAPEEIPHIDYTPLWAPPWCDLLRLMVRYPGVVKSTFNTMASTTILAYLFQIMEEITSCLDEADEDESGGEGSSVGSKYAARAVLYESVRQILESGMKLLGITPLKR</sequence>
<evidence type="ECO:0000256" key="9">
    <source>
        <dbReference type="RuleBase" id="RU363038"/>
    </source>
</evidence>
<dbReference type="EC" id="6.1.1.19" evidence="2"/>
<comment type="similarity">
    <text evidence="1 9">Belongs to the class-I aminoacyl-tRNA synthetase family.</text>
</comment>
<dbReference type="AlphaFoldDB" id="A0A2J6Q8N7"/>
<dbReference type="SUPFAM" id="SSF52374">
    <property type="entry name" value="Nucleotidylyl transferase"/>
    <property type="match status" value="1"/>
</dbReference>
<dbReference type="OrthoDB" id="68056at2759"/>
<evidence type="ECO:0000256" key="1">
    <source>
        <dbReference type="ARBA" id="ARBA00005594"/>
    </source>
</evidence>
<accession>A0A2J6Q8N7</accession>
<dbReference type="PANTHER" id="PTHR11956">
    <property type="entry name" value="ARGINYL-TRNA SYNTHETASE"/>
    <property type="match status" value="1"/>
</dbReference>
<evidence type="ECO:0000259" key="10">
    <source>
        <dbReference type="SMART" id="SM00836"/>
    </source>
</evidence>
<evidence type="ECO:0000256" key="2">
    <source>
        <dbReference type="ARBA" id="ARBA00012837"/>
    </source>
</evidence>